<dbReference type="EMBL" id="HBUF01075999">
    <property type="protein sequence ID" value="CAG6631132.1"/>
    <property type="molecule type" value="Transcribed_RNA"/>
</dbReference>
<protein>
    <submittedName>
        <fullName evidence="1">Uncharacterized protein</fullName>
    </submittedName>
</protein>
<dbReference type="PROSITE" id="PS51257">
    <property type="entry name" value="PROKAR_LIPOPROTEIN"/>
    <property type="match status" value="1"/>
</dbReference>
<reference evidence="1" key="1">
    <citation type="submission" date="2021-05" db="EMBL/GenBank/DDBJ databases">
        <authorList>
            <person name="Alioto T."/>
            <person name="Alioto T."/>
            <person name="Gomez Garrido J."/>
        </authorList>
    </citation>
    <scope>NUCLEOTIDE SEQUENCE</scope>
</reference>
<name>A0A8D8QGG6_9HEMI</name>
<organism evidence="1">
    <name type="scientific">Cacopsylla melanoneura</name>
    <dbReference type="NCBI Taxonomy" id="428564"/>
    <lineage>
        <taxon>Eukaryota</taxon>
        <taxon>Metazoa</taxon>
        <taxon>Ecdysozoa</taxon>
        <taxon>Arthropoda</taxon>
        <taxon>Hexapoda</taxon>
        <taxon>Insecta</taxon>
        <taxon>Pterygota</taxon>
        <taxon>Neoptera</taxon>
        <taxon>Paraneoptera</taxon>
        <taxon>Hemiptera</taxon>
        <taxon>Sternorrhyncha</taxon>
        <taxon>Psylloidea</taxon>
        <taxon>Psyllidae</taxon>
        <taxon>Psyllinae</taxon>
        <taxon>Cacopsylla</taxon>
    </lineage>
</organism>
<sequence>MKGWHSSYTIVRHVCSCYPTIVLSCTRCCFHSTLNKSSGAQVITGFSRRRCSCTLINKSSGAQIITGFSRTRCSCTLITKSSGAQVITGFSRRRGRRSGHPSSC</sequence>
<evidence type="ECO:0000313" key="1">
    <source>
        <dbReference type="EMBL" id="CAG6631132.1"/>
    </source>
</evidence>
<dbReference type="EMBL" id="HBUF01076000">
    <property type="protein sequence ID" value="CAG6631134.1"/>
    <property type="molecule type" value="Transcribed_RNA"/>
</dbReference>
<accession>A0A8D8QGG6</accession>
<proteinExistence type="predicted"/>
<dbReference type="AlphaFoldDB" id="A0A8D8QGG6"/>